<evidence type="ECO:0000313" key="5">
    <source>
        <dbReference type="Proteomes" id="UP000001307"/>
    </source>
</evidence>
<evidence type="ECO:0000313" key="4">
    <source>
        <dbReference type="EMBL" id="CBY19255.1"/>
    </source>
</evidence>
<protein>
    <submittedName>
        <fullName evidence="4">Uncharacterized protein</fullName>
    </submittedName>
</protein>
<dbReference type="SMART" id="SM00712">
    <property type="entry name" value="PUR"/>
    <property type="match status" value="3"/>
</dbReference>
<dbReference type="GO" id="GO:0000981">
    <property type="term" value="F:DNA-binding transcription factor activity, RNA polymerase II-specific"/>
    <property type="evidence" value="ECO:0007669"/>
    <property type="project" value="TreeGrafter"/>
</dbReference>
<evidence type="ECO:0000256" key="1">
    <source>
        <dbReference type="ARBA" id="ARBA00009251"/>
    </source>
</evidence>
<evidence type="ECO:0000256" key="3">
    <source>
        <dbReference type="SAM" id="MobiDB-lite"/>
    </source>
</evidence>
<dbReference type="Proteomes" id="UP000001307">
    <property type="component" value="Unassembled WGS sequence"/>
</dbReference>
<accession>E4XDL7</accession>
<name>E4XDL7_OIKDI</name>
<keyword evidence="5" id="KW-1185">Reference proteome</keyword>
<keyword evidence="2" id="KW-0238">DNA-binding</keyword>
<dbReference type="PANTHER" id="PTHR12611:SF0">
    <property type="entry name" value="PURINE-RICH BINDING PROTEIN-ALPHA, ISOFORM B"/>
    <property type="match status" value="1"/>
</dbReference>
<proteinExistence type="inferred from homology"/>
<reference evidence="4" key="1">
    <citation type="journal article" date="2010" name="Science">
        <title>Plasticity of animal genome architecture unmasked by rapid evolution of a pelagic tunicate.</title>
        <authorList>
            <person name="Denoeud F."/>
            <person name="Henriet S."/>
            <person name="Mungpakdee S."/>
            <person name="Aury J.M."/>
            <person name="Da Silva C."/>
            <person name="Brinkmann H."/>
            <person name="Mikhaleva J."/>
            <person name="Olsen L.C."/>
            <person name="Jubin C."/>
            <person name="Canestro C."/>
            <person name="Bouquet J.M."/>
            <person name="Danks G."/>
            <person name="Poulain J."/>
            <person name="Campsteijn C."/>
            <person name="Adamski M."/>
            <person name="Cross I."/>
            <person name="Yadetie F."/>
            <person name="Muffato M."/>
            <person name="Louis A."/>
            <person name="Butcher S."/>
            <person name="Tsagkogeorga G."/>
            <person name="Konrad A."/>
            <person name="Singh S."/>
            <person name="Jensen M.F."/>
            <person name="Cong E.H."/>
            <person name="Eikeseth-Otteraa H."/>
            <person name="Noel B."/>
            <person name="Anthouard V."/>
            <person name="Porcel B.M."/>
            <person name="Kachouri-Lafond R."/>
            <person name="Nishino A."/>
            <person name="Ugolini M."/>
            <person name="Chourrout P."/>
            <person name="Nishida H."/>
            <person name="Aasland R."/>
            <person name="Huzurbazar S."/>
            <person name="Westhof E."/>
            <person name="Delsuc F."/>
            <person name="Lehrach H."/>
            <person name="Reinhardt R."/>
            <person name="Weissenbach J."/>
            <person name="Roy S.W."/>
            <person name="Artiguenave F."/>
            <person name="Postlethwait J.H."/>
            <person name="Manak J.R."/>
            <person name="Thompson E.M."/>
            <person name="Jaillon O."/>
            <person name="Du Pasquier L."/>
            <person name="Boudinot P."/>
            <person name="Liberles D.A."/>
            <person name="Volff J.N."/>
            <person name="Philippe H."/>
            <person name="Lenhard B."/>
            <person name="Roest Crollius H."/>
            <person name="Wincker P."/>
            <person name="Chourrout D."/>
        </authorList>
    </citation>
    <scope>NUCLEOTIDE SEQUENCE [LARGE SCALE GENOMIC DNA]</scope>
</reference>
<dbReference type="PANTHER" id="PTHR12611">
    <property type="entry name" value="PUR-TRANSCRIPTIONAL ACTIVATOR"/>
    <property type="match status" value="1"/>
</dbReference>
<dbReference type="GO" id="GO:0032422">
    <property type="term" value="F:purine-rich negative regulatory element binding"/>
    <property type="evidence" value="ECO:0007669"/>
    <property type="project" value="InterPro"/>
</dbReference>
<dbReference type="AlphaFoldDB" id="E4XDL7"/>
<dbReference type="FunCoup" id="E4XDL7">
    <property type="interactions" value="359"/>
</dbReference>
<dbReference type="Pfam" id="PF04845">
    <property type="entry name" value="PurA"/>
    <property type="match status" value="1"/>
</dbReference>
<dbReference type="GO" id="GO:0000977">
    <property type="term" value="F:RNA polymerase II transcription regulatory region sequence-specific DNA binding"/>
    <property type="evidence" value="ECO:0007669"/>
    <property type="project" value="InterPro"/>
</dbReference>
<comment type="similarity">
    <text evidence="1">Belongs to the PUR DNA-binding protein family.</text>
</comment>
<dbReference type="GO" id="GO:0005634">
    <property type="term" value="C:nucleus"/>
    <property type="evidence" value="ECO:0007669"/>
    <property type="project" value="TreeGrafter"/>
</dbReference>
<dbReference type="OrthoDB" id="523901at2759"/>
<organism evidence="4">
    <name type="scientific">Oikopleura dioica</name>
    <name type="common">Tunicate</name>
    <dbReference type="NCBI Taxonomy" id="34765"/>
    <lineage>
        <taxon>Eukaryota</taxon>
        <taxon>Metazoa</taxon>
        <taxon>Chordata</taxon>
        <taxon>Tunicata</taxon>
        <taxon>Appendicularia</taxon>
        <taxon>Copelata</taxon>
        <taxon>Oikopleuridae</taxon>
        <taxon>Oikopleura</taxon>
    </lineage>
</organism>
<dbReference type="Gene3D" id="3.10.450.700">
    <property type="match status" value="1"/>
</dbReference>
<dbReference type="EMBL" id="FN653039">
    <property type="protein sequence ID" value="CBY19255.1"/>
    <property type="molecule type" value="Genomic_DNA"/>
</dbReference>
<dbReference type="Gene3D" id="3.30.2450.30">
    <property type="match status" value="1"/>
</dbReference>
<evidence type="ECO:0000256" key="2">
    <source>
        <dbReference type="ARBA" id="ARBA00023125"/>
    </source>
</evidence>
<dbReference type="InParanoid" id="E4XDL7"/>
<sequence>MDNDQVEQGNGDTKELASKMVLIQNKRFYLDVKKNDRGMFVKVAEVSPGGNKSRLTLSMATAAEFRDLLGDFIEHYAQLGPSDPAQPAEERQKPLKTERLHRESRRYFLDLKENNRGRYLRIRQQTAYNGQGQAQNQGPPPQIVLPAQGMIEFRDTLTGLIDEYGQIEEDQFELPKPHVIGDKRNKQFFLDAGQNQRGVFLRITEQTRYYRQAITIPEKYFGAFADYFCQAADKMEAAGEGSSHTGSLNENEIEE</sequence>
<feature type="compositionally biased region" description="Basic and acidic residues" evidence="3">
    <location>
        <begin position="88"/>
        <end position="98"/>
    </location>
</feature>
<dbReference type="InterPro" id="IPR006628">
    <property type="entry name" value="PUR-bd_fam"/>
</dbReference>
<gene>
    <name evidence="4" type="ORF">GSOID_T00008261001</name>
</gene>
<dbReference type="FunFam" id="3.30.2450.30:FF:000001">
    <property type="entry name" value="Purine-rich element binding protein A"/>
    <property type="match status" value="1"/>
</dbReference>
<feature type="region of interest" description="Disordered" evidence="3">
    <location>
        <begin position="78"/>
        <end position="98"/>
    </location>
</feature>